<feature type="region of interest" description="Disordered" evidence="1">
    <location>
        <begin position="21"/>
        <end position="42"/>
    </location>
</feature>
<organism evidence="3">
    <name type="scientific">Alexandrium catenella</name>
    <name type="common">Red tide dinoflagellate</name>
    <name type="synonym">Gonyaulax catenella</name>
    <dbReference type="NCBI Taxonomy" id="2925"/>
    <lineage>
        <taxon>Eukaryota</taxon>
        <taxon>Sar</taxon>
        <taxon>Alveolata</taxon>
        <taxon>Dinophyceae</taxon>
        <taxon>Gonyaulacales</taxon>
        <taxon>Pyrocystaceae</taxon>
        <taxon>Alexandrium</taxon>
    </lineage>
</organism>
<reference evidence="3" key="1">
    <citation type="submission" date="2021-01" db="EMBL/GenBank/DDBJ databases">
        <authorList>
            <person name="Corre E."/>
            <person name="Pelletier E."/>
            <person name="Niang G."/>
            <person name="Scheremetjew M."/>
            <person name="Finn R."/>
            <person name="Kale V."/>
            <person name="Holt S."/>
            <person name="Cochrane G."/>
            <person name="Meng A."/>
            <person name="Brown T."/>
            <person name="Cohen L."/>
        </authorList>
    </citation>
    <scope>NUCLEOTIDE SEQUENCE</scope>
    <source>
        <strain evidence="3">OF101</strain>
    </source>
</reference>
<evidence type="ECO:0000256" key="1">
    <source>
        <dbReference type="SAM" id="MobiDB-lite"/>
    </source>
</evidence>
<accession>A0A7S1QID6</accession>
<keyword evidence="2" id="KW-0732">Signal</keyword>
<dbReference type="EMBL" id="HBGE01042495">
    <property type="protein sequence ID" value="CAD9138288.1"/>
    <property type="molecule type" value="Transcribed_RNA"/>
</dbReference>
<feature type="signal peptide" evidence="2">
    <location>
        <begin position="1"/>
        <end position="21"/>
    </location>
</feature>
<protein>
    <submittedName>
        <fullName evidence="3">Uncharacterized protein</fullName>
    </submittedName>
</protein>
<dbReference type="AlphaFoldDB" id="A0A7S1QID6"/>
<evidence type="ECO:0000313" key="3">
    <source>
        <dbReference type="EMBL" id="CAD9138288.1"/>
    </source>
</evidence>
<name>A0A7S1QID6_ALECA</name>
<sequence>MAKFSILNALLMASSVAVGSAQAPEPCDPDGQCAATSAPGQSAIQRTRERLVAVHAVGEEDAQPSAAAGDATADPIHFLQFDGKTKTPVPRRDVDGFVRELVLRFPLGGQVSGGVSLAEDGGKVYLPFEVMLEADYSRDTPTTGHSDYGLWKGMAMRNTIPSMLSDRIAFGFAEKTHTLYSNIPTENYPSYTKQKARADQADAGYQKTLAENPTMRGMRTFMMNAFMSTGFMMQIQNTGLADTRSLSAIRDFVSSSNGSLTGKERGHIAKAASQLPRRAKLASEKPLRSAPACMHIENSSEIKFVDGGAYITLGVKHVVYRGRLLFSPNSEYDLASGYGVFYHNKAANSVDFYFGGSHMQTLVAVKDGWEANLWVGNADGASWPKAIESRPPSTVAGPEAQGAYAQLQQIPIDYSFLYKDPADVGCPDSRLQEIEADSAAILRTMAKRDMTTITHMTDMVPCLLGFYRPDDEGLNTGYGIMEAIGFLHFVMEIPAHKVWNFLGPHVEWNWVHGVEVNKPN</sequence>
<evidence type="ECO:0000256" key="2">
    <source>
        <dbReference type="SAM" id="SignalP"/>
    </source>
</evidence>
<gene>
    <name evidence="3" type="ORF">ACAT0790_LOCUS25638</name>
</gene>
<feature type="chain" id="PRO_5030673014" evidence="2">
    <location>
        <begin position="22"/>
        <end position="520"/>
    </location>
</feature>
<proteinExistence type="predicted"/>